<reference evidence="2" key="1">
    <citation type="journal article" date="2019" name="Int. J. Syst. Evol. Microbiol.">
        <title>The Global Catalogue of Microorganisms (GCM) 10K type strain sequencing project: providing services to taxonomists for standard genome sequencing and annotation.</title>
        <authorList>
            <consortium name="The Broad Institute Genomics Platform"/>
            <consortium name="The Broad Institute Genome Sequencing Center for Infectious Disease"/>
            <person name="Wu L."/>
            <person name="Ma J."/>
        </authorList>
    </citation>
    <scope>NUCLEOTIDE SEQUENCE [LARGE SCALE GENOMIC DNA]</scope>
    <source>
        <strain evidence="2">JCM 30846</strain>
    </source>
</reference>
<evidence type="ECO:0000313" key="2">
    <source>
        <dbReference type="Proteomes" id="UP001499884"/>
    </source>
</evidence>
<comment type="caution">
    <text evidence="1">The sequence shown here is derived from an EMBL/GenBank/DDBJ whole genome shotgun (WGS) entry which is preliminary data.</text>
</comment>
<evidence type="ECO:0000313" key="1">
    <source>
        <dbReference type="EMBL" id="GAA3761131.1"/>
    </source>
</evidence>
<gene>
    <name evidence="1" type="ORF">GCM10023082_63980</name>
</gene>
<dbReference type="Proteomes" id="UP001499884">
    <property type="component" value="Unassembled WGS sequence"/>
</dbReference>
<organism evidence="1 2">
    <name type="scientific">Streptomyces tremellae</name>
    <dbReference type="NCBI Taxonomy" id="1124239"/>
    <lineage>
        <taxon>Bacteria</taxon>
        <taxon>Bacillati</taxon>
        <taxon>Actinomycetota</taxon>
        <taxon>Actinomycetes</taxon>
        <taxon>Kitasatosporales</taxon>
        <taxon>Streptomycetaceae</taxon>
        <taxon>Streptomyces</taxon>
    </lineage>
</organism>
<protein>
    <submittedName>
        <fullName evidence="1">Uncharacterized protein</fullName>
    </submittedName>
</protein>
<sequence>MNGATGLPALQHIARYFDADEGDPLYDGATAASPIGQFEYDALNSRLPTVS</sequence>
<dbReference type="RefSeq" id="WP_345655377.1">
    <property type="nucleotide sequence ID" value="NZ_BAABEP010000091.1"/>
</dbReference>
<dbReference type="EMBL" id="BAABEP010000091">
    <property type="protein sequence ID" value="GAA3761131.1"/>
    <property type="molecule type" value="Genomic_DNA"/>
</dbReference>
<proteinExistence type="predicted"/>
<name>A0ABP7GFT1_9ACTN</name>
<accession>A0ABP7GFT1</accession>
<keyword evidence="2" id="KW-1185">Reference proteome</keyword>